<reference evidence="2" key="1">
    <citation type="journal article" date="2019" name="Int. J. Syst. Evol. Microbiol.">
        <title>The Global Catalogue of Microorganisms (GCM) 10K type strain sequencing project: providing services to taxonomists for standard genome sequencing and annotation.</title>
        <authorList>
            <consortium name="The Broad Institute Genomics Platform"/>
            <consortium name="The Broad Institute Genome Sequencing Center for Infectious Disease"/>
            <person name="Wu L."/>
            <person name="Ma J."/>
        </authorList>
    </citation>
    <scope>NUCLEOTIDE SEQUENCE [LARGE SCALE GENOMIC DNA]</scope>
    <source>
        <strain evidence="2">CGMCC 1.15067</strain>
    </source>
</reference>
<name>A0ABW4USD7_9BACL</name>
<sequence length="183" mass="20919">MIRNDRDTIVEGIKHLCDGIGPFQKMDSLEDYFKMQTDVYDTFGDDSFDILIDILLHPPDLGRFDPNDFEYELQEALTAVGRRNPRYALDKIDDLLGIKSIRLVLINIIGGLENEDGLFLLESLLQQSTESDPLSEDELIGLACALREIRGKKAVELLSKMKVRYRNHSSDLLEYIENGLKVR</sequence>
<accession>A0ABW4USD7</accession>
<protein>
    <recommendedName>
        <fullName evidence="3">Immunity protein 30</fullName>
    </recommendedName>
</protein>
<dbReference type="RefSeq" id="WP_204824142.1">
    <property type="nucleotide sequence ID" value="NZ_JBHUGF010000010.1"/>
</dbReference>
<evidence type="ECO:0000313" key="2">
    <source>
        <dbReference type="Proteomes" id="UP001597403"/>
    </source>
</evidence>
<comment type="caution">
    <text evidence="1">The sequence shown here is derived from an EMBL/GenBank/DDBJ whole genome shotgun (WGS) entry which is preliminary data.</text>
</comment>
<keyword evidence="2" id="KW-1185">Reference proteome</keyword>
<evidence type="ECO:0008006" key="3">
    <source>
        <dbReference type="Google" id="ProtNLM"/>
    </source>
</evidence>
<organism evidence="1 2">
    <name type="scientific">Paenibacillus nicotianae</name>
    <dbReference type="NCBI Taxonomy" id="1526551"/>
    <lineage>
        <taxon>Bacteria</taxon>
        <taxon>Bacillati</taxon>
        <taxon>Bacillota</taxon>
        <taxon>Bacilli</taxon>
        <taxon>Bacillales</taxon>
        <taxon>Paenibacillaceae</taxon>
        <taxon>Paenibacillus</taxon>
    </lineage>
</organism>
<proteinExistence type="predicted"/>
<dbReference type="EMBL" id="JBHUGF010000010">
    <property type="protein sequence ID" value="MFD1990452.1"/>
    <property type="molecule type" value="Genomic_DNA"/>
</dbReference>
<gene>
    <name evidence="1" type="ORF">ACFSGI_10820</name>
</gene>
<dbReference type="Proteomes" id="UP001597403">
    <property type="component" value="Unassembled WGS sequence"/>
</dbReference>
<evidence type="ECO:0000313" key="1">
    <source>
        <dbReference type="EMBL" id="MFD1990452.1"/>
    </source>
</evidence>